<dbReference type="Proteomes" id="UP000322791">
    <property type="component" value="Unassembled WGS sequence"/>
</dbReference>
<dbReference type="AlphaFoldDB" id="A0A5D6V9J5"/>
<evidence type="ECO:0000313" key="1">
    <source>
        <dbReference type="EMBL" id="TYZ12553.1"/>
    </source>
</evidence>
<proteinExistence type="predicted"/>
<accession>A0A5D6V9J5</accession>
<evidence type="ECO:0008006" key="3">
    <source>
        <dbReference type="Google" id="ProtNLM"/>
    </source>
</evidence>
<keyword evidence="2" id="KW-1185">Reference proteome</keyword>
<protein>
    <recommendedName>
        <fullName evidence="3">STAS/SEC14 domain-containing protein</fullName>
    </recommendedName>
</protein>
<evidence type="ECO:0000313" key="2">
    <source>
        <dbReference type="Proteomes" id="UP000322791"/>
    </source>
</evidence>
<dbReference type="RefSeq" id="WP_149069792.1">
    <property type="nucleotide sequence ID" value="NZ_VTHL01000003.1"/>
</dbReference>
<gene>
    <name evidence="1" type="ORF">FY528_04450</name>
</gene>
<sequence>MICYIQECIRLHYDAEAQLLHYAWCGDLTSGKALRPALEVIAQLAPQLQIRQCLLDTRSLPPISIEDQFWILHSWLPRVCLPTIDCVAVIVGERDYNLMVIESILRAGRRFIRFDVQLFSDLDAAFDWVVNGHEEATGRLMAEWLNPTVVYKDVDELLAKALPL</sequence>
<dbReference type="EMBL" id="VTHL01000003">
    <property type="protein sequence ID" value="TYZ12553.1"/>
    <property type="molecule type" value="Genomic_DNA"/>
</dbReference>
<reference evidence="1 2" key="1">
    <citation type="submission" date="2019-08" db="EMBL/GenBank/DDBJ databases">
        <authorList>
            <person name="Seo M.-J."/>
        </authorList>
    </citation>
    <scope>NUCLEOTIDE SEQUENCE [LARGE SCALE GENOMIC DNA]</scope>
    <source>
        <strain evidence="1 2">KIGAM108</strain>
    </source>
</reference>
<comment type="caution">
    <text evidence="1">The sequence shown here is derived from an EMBL/GenBank/DDBJ whole genome shotgun (WGS) entry which is preliminary data.</text>
</comment>
<name>A0A5D6V9J5_9BACT</name>
<organism evidence="1 2">
    <name type="scientific">Hymenobacter lutimineralis</name>
    <dbReference type="NCBI Taxonomy" id="2606448"/>
    <lineage>
        <taxon>Bacteria</taxon>
        <taxon>Pseudomonadati</taxon>
        <taxon>Bacteroidota</taxon>
        <taxon>Cytophagia</taxon>
        <taxon>Cytophagales</taxon>
        <taxon>Hymenobacteraceae</taxon>
        <taxon>Hymenobacter</taxon>
    </lineage>
</organism>